<organism evidence="1 2">
    <name type="scientific">Hebeloma cylindrosporum</name>
    <dbReference type="NCBI Taxonomy" id="76867"/>
    <lineage>
        <taxon>Eukaryota</taxon>
        <taxon>Fungi</taxon>
        <taxon>Dikarya</taxon>
        <taxon>Basidiomycota</taxon>
        <taxon>Agaricomycotina</taxon>
        <taxon>Agaricomycetes</taxon>
        <taxon>Agaricomycetidae</taxon>
        <taxon>Agaricales</taxon>
        <taxon>Agaricineae</taxon>
        <taxon>Hymenogastraceae</taxon>
        <taxon>Hebeloma</taxon>
    </lineage>
</organism>
<dbReference type="AlphaFoldDB" id="A0A0C3CUI5"/>
<reference evidence="2" key="2">
    <citation type="submission" date="2015-01" db="EMBL/GenBank/DDBJ databases">
        <title>Evolutionary Origins and Diversification of the Mycorrhizal Mutualists.</title>
        <authorList>
            <consortium name="DOE Joint Genome Institute"/>
            <consortium name="Mycorrhizal Genomics Consortium"/>
            <person name="Kohler A."/>
            <person name="Kuo A."/>
            <person name="Nagy L.G."/>
            <person name="Floudas D."/>
            <person name="Copeland A."/>
            <person name="Barry K.W."/>
            <person name="Cichocki N."/>
            <person name="Veneault-Fourrey C."/>
            <person name="LaButti K."/>
            <person name="Lindquist E.A."/>
            <person name="Lipzen A."/>
            <person name="Lundell T."/>
            <person name="Morin E."/>
            <person name="Murat C."/>
            <person name="Riley R."/>
            <person name="Ohm R."/>
            <person name="Sun H."/>
            <person name="Tunlid A."/>
            <person name="Henrissat B."/>
            <person name="Grigoriev I.V."/>
            <person name="Hibbett D.S."/>
            <person name="Martin F."/>
        </authorList>
    </citation>
    <scope>NUCLEOTIDE SEQUENCE [LARGE SCALE GENOMIC DNA]</scope>
    <source>
        <strain evidence="2">h7</strain>
    </source>
</reference>
<keyword evidence="2" id="KW-1185">Reference proteome</keyword>
<evidence type="ECO:0000313" key="2">
    <source>
        <dbReference type="Proteomes" id="UP000053424"/>
    </source>
</evidence>
<name>A0A0C3CUI5_HEBCY</name>
<evidence type="ECO:0008006" key="3">
    <source>
        <dbReference type="Google" id="ProtNLM"/>
    </source>
</evidence>
<accession>A0A0C3CUI5</accession>
<reference evidence="1 2" key="1">
    <citation type="submission" date="2014-04" db="EMBL/GenBank/DDBJ databases">
        <authorList>
            <consortium name="DOE Joint Genome Institute"/>
            <person name="Kuo A."/>
            <person name="Gay G."/>
            <person name="Dore J."/>
            <person name="Kohler A."/>
            <person name="Nagy L.G."/>
            <person name="Floudas D."/>
            <person name="Copeland A."/>
            <person name="Barry K.W."/>
            <person name="Cichocki N."/>
            <person name="Veneault-Fourrey C."/>
            <person name="LaButti K."/>
            <person name="Lindquist E.A."/>
            <person name="Lipzen A."/>
            <person name="Lundell T."/>
            <person name="Morin E."/>
            <person name="Murat C."/>
            <person name="Sun H."/>
            <person name="Tunlid A."/>
            <person name="Henrissat B."/>
            <person name="Grigoriev I.V."/>
            <person name="Hibbett D.S."/>
            <person name="Martin F."/>
            <person name="Nordberg H.P."/>
            <person name="Cantor M.N."/>
            <person name="Hua S.X."/>
        </authorList>
    </citation>
    <scope>NUCLEOTIDE SEQUENCE [LARGE SCALE GENOMIC DNA]</scope>
    <source>
        <strain evidence="2">h7</strain>
    </source>
</reference>
<gene>
    <name evidence="1" type="ORF">M413DRAFT_439215</name>
</gene>
<dbReference type="EMBL" id="KN831769">
    <property type="protein sequence ID" value="KIM47551.1"/>
    <property type="molecule type" value="Genomic_DNA"/>
</dbReference>
<proteinExistence type="predicted"/>
<evidence type="ECO:0000313" key="1">
    <source>
        <dbReference type="EMBL" id="KIM47551.1"/>
    </source>
</evidence>
<dbReference type="OrthoDB" id="2996712at2759"/>
<dbReference type="HOGENOM" id="CLU_2061779_0_0_1"/>
<dbReference type="Proteomes" id="UP000053424">
    <property type="component" value="Unassembled WGS sequence"/>
</dbReference>
<protein>
    <recommendedName>
        <fullName evidence="3">CHAT domain-containing protein</fullName>
    </recommendedName>
</protein>
<sequence>MDVVASDSYDRILICSIYWESDDTEGANDCHIFLEAVSKLQNVKTLQRILLDNDRTLLQIGLEIEQAASESEDHRLIILHYAGHAIADSTPTPSCHAPGGWRSWLLPPTRVSAIPGRME</sequence>